<comment type="similarity">
    <text evidence="3 14">Belongs to the Nth/MutY family.</text>
</comment>
<dbReference type="GO" id="GO:0051539">
    <property type="term" value="F:4 iron, 4 sulfur cluster binding"/>
    <property type="evidence" value="ECO:0007669"/>
    <property type="project" value="UniProtKB-UniRule"/>
</dbReference>
<keyword evidence="11" id="KW-0411">Iron-sulfur</keyword>
<comment type="caution">
    <text evidence="16">The sequence shown here is derived from an EMBL/GenBank/DDBJ whole genome shotgun (WGS) entry which is preliminary data.</text>
</comment>
<keyword evidence="8 14" id="KW-0227">DNA damage</keyword>
<dbReference type="GO" id="GO:0006284">
    <property type="term" value="P:base-excision repair"/>
    <property type="evidence" value="ECO:0007669"/>
    <property type="project" value="UniProtKB-UniRule"/>
</dbReference>
<dbReference type="InterPro" id="IPR005760">
    <property type="entry name" value="A/G_AdeGlyc_MutY"/>
</dbReference>
<dbReference type="InterPro" id="IPR023170">
    <property type="entry name" value="HhH_base_excis_C"/>
</dbReference>
<gene>
    <name evidence="16" type="primary">mutY</name>
    <name evidence="16" type="ORF">N2K84_04570</name>
</gene>
<evidence type="ECO:0000256" key="11">
    <source>
        <dbReference type="ARBA" id="ARBA00023014"/>
    </source>
</evidence>
<dbReference type="Gene3D" id="1.10.340.30">
    <property type="entry name" value="Hypothetical protein, domain 2"/>
    <property type="match status" value="1"/>
</dbReference>
<dbReference type="PANTHER" id="PTHR42944:SF1">
    <property type="entry name" value="ADENINE DNA GLYCOSYLASE"/>
    <property type="match status" value="1"/>
</dbReference>
<evidence type="ECO:0000256" key="2">
    <source>
        <dbReference type="ARBA" id="ARBA00002933"/>
    </source>
</evidence>
<dbReference type="AlphaFoldDB" id="A0AA41Y1Z3"/>
<evidence type="ECO:0000256" key="1">
    <source>
        <dbReference type="ARBA" id="ARBA00000843"/>
    </source>
</evidence>
<evidence type="ECO:0000256" key="9">
    <source>
        <dbReference type="ARBA" id="ARBA00022801"/>
    </source>
</evidence>
<evidence type="ECO:0000256" key="4">
    <source>
        <dbReference type="ARBA" id="ARBA00012045"/>
    </source>
</evidence>
<keyword evidence="7" id="KW-0479">Metal-binding</keyword>
<evidence type="ECO:0000256" key="13">
    <source>
        <dbReference type="ARBA" id="ARBA00023295"/>
    </source>
</evidence>
<dbReference type="InterPro" id="IPR003265">
    <property type="entry name" value="HhH-GPD_domain"/>
</dbReference>
<dbReference type="InterPro" id="IPR044298">
    <property type="entry name" value="MIG/MutY"/>
</dbReference>
<name>A0AA41Y1Z3_9BACT</name>
<evidence type="ECO:0000256" key="12">
    <source>
        <dbReference type="ARBA" id="ARBA00023204"/>
    </source>
</evidence>
<keyword evidence="13 14" id="KW-0326">Glycosidase</keyword>
<evidence type="ECO:0000256" key="6">
    <source>
        <dbReference type="ARBA" id="ARBA00022485"/>
    </source>
</evidence>
<dbReference type="Pfam" id="PF14815">
    <property type="entry name" value="NUDIX_4"/>
    <property type="match status" value="1"/>
</dbReference>
<protein>
    <recommendedName>
        <fullName evidence="5 14">Adenine DNA glycosylase</fullName>
        <ecNumber evidence="4 14">3.2.2.31</ecNumber>
    </recommendedName>
</protein>
<dbReference type="EC" id="3.2.2.31" evidence="4 14"/>
<dbReference type="Pfam" id="PF00730">
    <property type="entry name" value="HhH-GPD"/>
    <property type="match status" value="1"/>
</dbReference>
<comment type="function">
    <text evidence="2">Adenine glycosylase active on G-A mispairs. MutY also corrects error-prone DNA synthesis past GO lesions which are due to the oxidatively damaged form of guanine: 7,8-dihydro-8-oxoguanine (8-oxo-dGTP).</text>
</comment>
<comment type="cofactor">
    <cofactor evidence="14">
        <name>[4Fe-4S] cluster</name>
        <dbReference type="ChEBI" id="CHEBI:49883"/>
    </cofactor>
    <text evidence="14">Binds 1 [4Fe-4S] cluster.</text>
</comment>
<dbReference type="CDD" id="cd03431">
    <property type="entry name" value="NUDIX_DNA_Glycosylase_C-MutY"/>
    <property type="match status" value="1"/>
</dbReference>
<evidence type="ECO:0000256" key="8">
    <source>
        <dbReference type="ARBA" id="ARBA00022763"/>
    </source>
</evidence>
<organism evidence="16 17">
    <name type="scientific">Gaoshiqia sediminis</name>
    <dbReference type="NCBI Taxonomy" id="2986998"/>
    <lineage>
        <taxon>Bacteria</taxon>
        <taxon>Pseudomonadati</taxon>
        <taxon>Bacteroidota</taxon>
        <taxon>Bacteroidia</taxon>
        <taxon>Marinilabiliales</taxon>
        <taxon>Prolixibacteraceae</taxon>
        <taxon>Gaoshiqia</taxon>
    </lineage>
</organism>
<dbReference type="SUPFAM" id="SSF48150">
    <property type="entry name" value="DNA-glycosylase"/>
    <property type="match status" value="1"/>
</dbReference>
<evidence type="ECO:0000256" key="14">
    <source>
        <dbReference type="RuleBase" id="RU365096"/>
    </source>
</evidence>
<dbReference type="GO" id="GO:0046872">
    <property type="term" value="F:metal ion binding"/>
    <property type="evidence" value="ECO:0007669"/>
    <property type="project" value="UniProtKB-UniRule"/>
</dbReference>
<dbReference type="SMART" id="SM00478">
    <property type="entry name" value="ENDO3c"/>
    <property type="match status" value="1"/>
</dbReference>
<sequence>MENLKAIAADLLQWYTINKRTLPWRENNAPYSVWLSEIILQQTRINQGLSYYLRFLEKYPTITHFANASEDDILKLWQGLGYYSRARNMHHTAQNIVNQHHENFPKNYSELLKFKGVGEYTAAAIASISFNLPHAVVDGNVYRVLSRLFAISTPIDTTEGKKTFKELANQLIDKDYPGDYNQAIMEFGALQCTPRNPDCDSCPFRNRCVARQTNLVDQFPVKVGKQKIKHRYFNYLLIDAGQKTFLNKRTKSDIWKNLYEFPVIETDHKAEVTELEEGLLKFFSNLDFEINGISPWHKQVLSHQHIHYRFIHIRTCYKKNMLSSLIKVNKKDIFNFAVPKPIERELERLNW</sequence>
<dbReference type="InterPro" id="IPR015797">
    <property type="entry name" value="NUDIX_hydrolase-like_dom_sf"/>
</dbReference>
<evidence type="ECO:0000313" key="16">
    <source>
        <dbReference type="EMBL" id="MCW0481994.1"/>
    </source>
</evidence>
<keyword evidence="10 14" id="KW-0408">Iron</keyword>
<dbReference type="Gene3D" id="3.90.79.10">
    <property type="entry name" value="Nucleoside Triphosphate Pyrophosphohydrolase"/>
    <property type="match status" value="1"/>
</dbReference>
<comment type="catalytic activity">
    <reaction evidence="1 14">
        <text>Hydrolyzes free adenine bases from 7,8-dihydro-8-oxoguanine:adenine mismatched double-stranded DNA, leaving an apurinic site.</text>
        <dbReference type="EC" id="3.2.2.31"/>
    </reaction>
</comment>
<evidence type="ECO:0000256" key="5">
    <source>
        <dbReference type="ARBA" id="ARBA00022023"/>
    </source>
</evidence>
<dbReference type="InterPro" id="IPR003651">
    <property type="entry name" value="Endonuclease3_FeS-loop_motif"/>
</dbReference>
<dbReference type="Gene3D" id="1.10.1670.10">
    <property type="entry name" value="Helix-hairpin-Helix base-excision DNA repair enzymes (C-terminal)"/>
    <property type="match status" value="1"/>
</dbReference>
<dbReference type="GO" id="GO:0035485">
    <property type="term" value="F:adenine/guanine mispair binding"/>
    <property type="evidence" value="ECO:0007669"/>
    <property type="project" value="TreeGrafter"/>
</dbReference>
<accession>A0AA41Y1Z3</accession>
<proteinExistence type="inferred from homology"/>
<dbReference type="PANTHER" id="PTHR42944">
    <property type="entry name" value="ADENINE DNA GLYCOSYLASE"/>
    <property type="match status" value="1"/>
</dbReference>
<dbReference type="Pfam" id="PF10576">
    <property type="entry name" value="EndIII_4Fe-2S"/>
    <property type="match status" value="1"/>
</dbReference>
<evidence type="ECO:0000256" key="3">
    <source>
        <dbReference type="ARBA" id="ARBA00008343"/>
    </source>
</evidence>
<evidence type="ECO:0000313" key="17">
    <source>
        <dbReference type="Proteomes" id="UP001163821"/>
    </source>
</evidence>
<keyword evidence="17" id="KW-1185">Reference proteome</keyword>
<dbReference type="SUPFAM" id="SSF55811">
    <property type="entry name" value="Nudix"/>
    <property type="match status" value="1"/>
</dbReference>
<dbReference type="GO" id="GO:0006298">
    <property type="term" value="P:mismatch repair"/>
    <property type="evidence" value="ECO:0007669"/>
    <property type="project" value="TreeGrafter"/>
</dbReference>
<keyword evidence="9" id="KW-0378">Hydrolase</keyword>
<dbReference type="InterPro" id="IPR029119">
    <property type="entry name" value="MutY_C"/>
</dbReference>
<dbReference type="InterPro" id="IPR011257">
    <property type="entry name" value="DNA_glycosylase"/>
</dbReference>
<feature type="domain" description="HhH-GPD" evidence="15">
    <location>
        <begin position="39"/>
        <end position="190"/>
    </location>
</feature>
<dbReference type="GO" id="GO:0032357">
    <property type="term" value="F:oxidized purine DNA binding"/>
    <property type="evidence" value="ECO:0007669"/>
    <property type="project" value="TreeGrafter"/>
</dbReference>
<dbReference type="GO" id="GO:0034039">
    <property type="term" value="F:8-oxo-7,8-dihydroguanine DNA N-glycosylase activity"/>
    <property type="evidence" value="ECO:0007669"/>
    <property type="project" value="TreeGrafter"/>
</dbReference>
<dbReference type="CDD" id="cd00056">
    <property type="entry name" value="ENDO3c"/>
    <property type="match status" value="1"/>
</dbReference>
<dbReference type="EMBL" id="JAPAAF010000004">
    <property type="protein sequence ID" value="MCW0481994.1"/>
    <property type="molecule type" value="Genomic_DNA"/>
</dbReference>
<keyword evidence="12" id="KW-0234">DNA repair</keyword>
<evidence type="ECO:0000256" key="10">
    <source>
        <dbReference type="ARBA" id="ARBA00023004"/>
    </source>
</evidence>
<dbReference type="FunFam" id="1.10.340.30:FF:000002">
    <property type="entry name" value="Adenine DNA glycosylase"/>
    <property type="match status" value="1"/>
</dbReference>
<reference evidence="16" key="1">
    <citation type="submission" date="2022-10" db="EMBL/GenBank/DDBJ databases">
        <title>Gaoshiqiia sediminis gen. nov., sp. nov., isolated from coastal sediment.</title>
        <authorList>
            <person name="Yu W.X."/>
            <person name="Mu D.S."/>
            <person name="Du J.Z."/>
            <person name="Liang Y.Q."/>
        </authorList>
    </citation>
    <scope>NUCLEOTIDE SEQUENCE</scope>
    <source>
        <strain evidence="16">A06</strain>
    </source>
</reference>
<evidence type="ECO:0000256" key="7">
    <source>
        <dbReference type="ARBA" id="ARBA00022723"/>
    </source>
</evidence>
<dbReference type="Proteomes" id="UP001163821">
    <property type="component" value="Unassembled WGS sequence"/>
</dbReference>
<dbReference type="RefSeq" id="WP_282590602.1">
    <property type="nucleotide sequence ID" value="NZ_JAPAAF010000004.1"/>
</dbReference>
<dbReference type="NCBIfam" id="TIGR01084">
    <property type="entry name" value="mutY"/>
    <property type="match status" value="1"/>
</dbReference>
<evidence type="ECO:0000259" key="15">
    <source>
        <dbReference type="SMART" id="SM00478"/>
    </source>
</evidence>
<dbReference type="GO" id="GO:0000701">
    <property type="term" value="F:purine-specific mismatch base pair DNA N-glycosylase activity"/>
    <property type="evidence" value="ECO:0007669"/>
    <property type="project" value="UniProtKB-EC"/>
</dbReference>
<keyword evidence="6" id="KW-0004">4Fe-4S</keyword>